<comment type="caution">
    <text evidence="1">The sequence shown here is derived from an EMBL/GenBank/DDBJ whole genome shotgun (WGS) entry which is preliminary data.</text>
</comment>
<reference evidence="1" key="1">
    <citation type="submission" date="2023-04" db="EMBL/GenBank/DDBJ databases">
        <title>Draft Genome sequencing of Naganishia species isolated from polar environments using Oxford Nanopore Technology.</title>
        <authorList>
            <person name="Leo P."/>
            <person name="Venkateswaran K."/>
        </authorList>
    </citation>
    <scope>NUCLEOTIDE SEQUENCE</scope>
    <source>
        <strain evidence="1">MNA-CCFEE 5423</strain>
    </source>
</reference>
<evidence type="ECO:0000313" key="1">
    <source>
        <dbReference type="EMBL" id="KAJ9101736.1"/>
    </source>
</evidence>
<protein>
    <submittedName>
        <fullName evidence="1">Uncharacterized protein</fullName>
    </submittedName>
</protein>
<dbReference type="EMBL" id="JASBWT010000009">
    <property type="protein sequence ID" value="KAJ9101736.1"/>
    <property type="molecule type" value="Genomic_DNA"/>
</dbReference>
<evidence type="ECO:0000313" key="2">
    <source>
        <dbReference type="Proteomes" id="UP001227268"/>
    </source>
</evidence>
<keyword evidence="2" id="KW-1185">Reference proteome</keyword>
<organism evidence="1 2">
    <name type="scientific">Naganishia friedmannii</name>
    <dbReference type="NCBI Taxonomy" id="89922"/>
    <lineage>
        <taxon>Eukaryota</taxon>
        <taxon>Fungi</taxon>
        <taxon>Dikarya</taxon>
        <taxon>Basidiomycota</taxon>
        <taxon>Agaricomycotina</taxon>
        <taxon>Tremellomycetes</taxon>
        <taxon>Filobasidiales</taxon>
        <taxon>Filobasidiaceae</taxon>
        <taxon>Naganishia</taxon>
    </lineage>
</organism>
<accession>A0ACC2VRI5</accession>
<name>A0ACC2VRI5_9TREE</name>
<gene>
    <name evidence="1" type="ORF">QFC21_003075</name>
</gene>
<proteinExistence type="predicted"/>
<dbReference type="Proteomes" id="UP001227268">
    <property type="component" value="Unassembled WGS sequence"/>
</dbReference>
<sequence length="712" mass="78659">MSSSSLAITLLLLLCSYPAQAALQHRPIAHHPSDMHAAPRFEFKFLNEYPVSRVEAEGWTRLLAAGGGGGGGADGGQEEAKHAIQHAQSQSNTNSRSNPREETTPEYDLDLALEHVTSPPTSTTTKTWQQLFDGSTPTPPGWDWTRPSLSLSRGTGIQHLHQHQHANSNHRPLTGDPLPRLIKLRLPAVREPSSSAGLGVGSGSGPGLEEWLCLIPPLSTLHLGPDADPASSSSSDNELIENDSLPPTTAADKETAADKQEKQDKKDKEDKQLAVSSAREAKTAQATQAATQADPLQQTLQALDHLRGTCLFHRAGWFTYAYCHASHVRQFREIAVVDPAGAAAGRGEGWVPGEDPTHEAFDLGVSPAEIRHRLEYHSDLTNSRGLENDPQLELQLAAYEYALSEFYHAQSRAGQAASGGMEDQVGEVELVQNSQGRYLVQRWSGGTVCDMTGRPRRIEIQFHCRMGGVDEISSIKEIATCQYLMTIHSPHLCSLPGFHIPTIDDEPSRPIICREIRDDDDVDQYDQQLATTSGKPHESDGRKAKTHAHDGQAFPRGYPAQPHGAQWLAHTHGDGGRVIYEPTKGAADDPWSSSSSSPSPPHVVVVDPAPVKKRKSAKAAHADTLDEESRKTWLAEQRALNIAGRETRAKMQEKLARARREVWDSRWDVRFVKRFGWVLGVDEDEYREWWEALLDEAEEEMEREREERKMMV</sequence>